<feature type="region of interest" description="Disordered" evidence="1">
    <location>
        <begin position="1"/>
        <end position="84"/>
    </location>
</feature>
<name>A0A401TL79_CHIPU</name>
<proteinExistence type="predicted"/>
<sequence>MGVGTDQSAPSSTVRPAPPPTPADSTNRCPTHCDANNSPAPRGDEQEDEPFTAAPRTSVKASRRPLVGDRPHPPIREEALGDWPIAAQPSRQIRLLRLRRTTPRGAARE</sequence>
<gene>
    <name evidence="2" type="ORF">chiPu_0027635</name>
</gene>
<evidence type="ECO:0000256" key="1">
    <source>
        <dbReference type="SAM" id="MobiDB-lite"/>
    </source>
</evidence>
<accession>A0A401TL79</accession>
<dbReference type="AlphaFoldDB" id="A0A401TL79"/>
<organism evidence="2 3">
    <name type="scientific">Chiloscyllium punctatum</name>
    <name type="common">Brownbanded bambooshark</name>
    <name type="synonym">Hemiscyllium punctatum</name>
    <dbReference type="NCBI Taxonomy" id="137246"/>
    <lineage>
        <taxon>Eukaryota</taxon>
        <taxon>Metazoa</taxon>
        <taxon>Chordata</taxon>
        <taxon>Craniata</taxon>
        <taxon>Vertebrata</taxon>
        <taxon>Chondrichthyes</taxon>
        <taxon>Elasmobranchii</taxon>
        <taxon>Galeomorphii</taxon>
        <taxon>Galeoidea</taxon>
        <taxon>Orectolobiformes</taxon>
        <taxon>Hemiscylliidae</taxon>
        <taxon>Chiloscyllium</taxon>
    </lineage>
</organism>
<feature type="compositionally biased region" description="Polar residues" evidence="1">
    <location>
        <begin position="1"/>
        <end position="14"/>
    </location>
</feature>
<keyword evidence="3" id="KW-1185">Reference proteome</keyword>
<dbReference type="Proteomes" id="UP000287033">
    <property type="component" value="Unassembled WGS sequence"/>
</dbReference>
<evidence type="ECO:0000313" key="3">
    <source>
        <dbReference type="Proteomes" id="UP000287033"/>
    </source>
</evidence>
<evidence type="ECO:0000313" key="2">
    <source>
        <dbReference type="EMBL" id="GCC43397.1"/>
    </source>
</evidence>
<comment type="caution">
    <text evidence="2">The sequence shown here is derived from an EMBL/GenBank/DDBJ whole genome shotgun (WGS) entry which is preliminary data.</text>
</comment>
<feature type="compositionally biased region" description="Polar residues" evidence="1">
    <location>
        <begin position="23"/>
        <end position="39"/>
    </location>
</feature>
<feature type="compositionally biased region" description="Basic and acidic residues" evidence="1">
    <location>
        <begin position="66"/>
        <end position="79"/>
    </location>
</feature>
<protein>
    <submittedName>
        <fullName evidence="2">Uncharacterized protein</fullName>
    </submittedName>
</protein>
<dbReference type="EMBL" id="BEZZ01109428">
    <property type="protein sequence ID" value="GCC43397.1"/>
    <property type="molecule type" value="Genomic_DNA"/>
</dbReference>
<reference evidence="2 3" key="1">
    <citation type="journal article" date="2018" name="Nat. Ecol. Evol.">
        <title>Shark genomes provide insights into elasmobranch evolution and the origin of vertebrates.</title>
        <authorList>
            <person name="Hara Y"/>
            <person name="Yamaguchi K"/>
            <person name="Onimaru K"/>
            <person name="Kadota M"/>
            <person name="Koyanagi M"/>
            <person name="Keeley SD"/>
            <person name="Tatsumi K"/>
            <person name="Tanaka K"/>
            <person name="Motone F"/>
            <person name="Kageyama Y"/>
            <person name="Nozu R"/>
            <person name="Adachi N"/>
            <person name="Nishimura O"/>
            <person name="Nakagawa R"/>
            <person name="Tanegashima C"/>
            <person name="Kiyatake I"/>
            <person name="Matsumoto R"/>
            <person name="Murakumo K"/>
            <person name="Nishida K"/>
            <person name="Terakita A"/>
            <person name="Kuratani S"/>
            <person name="Sato K"/>
            <person name="Hyodo S Kuraku.S."/>
        </authorList>
    </citation>
    <scope>NUCLEOTIDE SEQUENCE [LARGE SCALE GENOMIC DNA]</scope>
</reference>